<gene>
    <name evidence="3" type="ORF">GSI_04379</name>
</gene>
<dbReference type="InterPro" id="IPR036236">
    <property type="entry name" value="Znf_C2H2_sf"/>
</dbReference>
<comment type="caution">
    <text evidence="3">The sequence shown here is derived from an EMBL/GenBank/DDBJ whole genome shotgun (WGS) entry which is preliminary data.</text>
</comment>
<dbReference type="OrthoDB" id="2756589at2759"/>
<dbReference type="GO" id="GO:0008270">
    <property type="term" value="F:zinc ion binding"/>
    <property type="evidence" value="ECO:0007669"/>
    <property type="project" value="InterPro"/>
</dbReference>
<sequence length="86" mass="10125">MSNQAVFLPPRLWSCNWNWCPETFRDSRDLGKHLQETHYNNILQVKKRDWDAYLRSTEGRSGATASWLPSQTPGNPHSPCRKLVWR</sequence>
<feature type="region of interest" description="Disordered" evidence="1">
    <location>
        <begin position="60"/>
        <end position="86"/>
    </location>
</feature>
<name>A0A2G8SJ07_9APHY</name>
<dbReference type="EMBL" id="AYKW01000007">
    <property type="protein sequence ID" value="PIL33754.1"/>
    <property type="molecule type" value="Genomic_DNA"/>
</dbReference>
<protein>
    <submittedName>
        <fullName evidence="3">Transcription factor</fullName>
    </submittedName>
</protein>
<feature type="compositionally biased region" description="Polar residues" evidence="1">
    <location>
        <begin position="63"/>
        <end position="75"/>
    </location>
</feature>
<dbReference type="AlphaFoldDB" id="A0A2G8SJ07"/>
<dbReference type="InterPro" id="IPR048420">
    <property type="entry name" value="Zap1-like_Znf1"/>
</dbReference>
<dbReference type="Pfam" id="PF21816">
    <property type="entry name" value="Zap1_zf1"/>
    <property type="match status" value="1"/>
</dbReference>
<evidence type="ECO:0000313" key="3">
    <source>
        <dbReference type="EMBL" id="PIL33754.1"/>
    </source>
</evidence>
<feature type="domain" description="C2H2-type" evidence="2">
    <location>
        <begin position="15"/>
        <end position="38"/>
    </location>
</feature>
<evidence type="ECO:0000259" key="2">
    <source>
        <dbReference type="PROSITE" id="PS00028"/>
    </source>
</evidence>
<organism evidence="3 4">
    <name type="scientific">Ganoderma sinense ZZ0214-1</name>
    <dbReference type="NCBI Taxonomy" id="1077348"/>
    <lineage>
        <taxon>Eukaryota</taxon>
        <taxon>Fungi</taxon>
        <taxon>Dikarya</taxon>
        <taxon>Basidiomycota</taxon>
        <taxon>Agaricomycotina</taxon>
        <taxon>Agaricomycetes</taxon>
        <taxon>Polyporales</taxon>
        <taxon>Polyporaceae</taxon>
        <taxon>Ganoderma</taxon>
    </lineage>
</organism>
<evidence type="ECO:0000256" key="1">
    <source>
        <dbReference type="SAM" id="MobiDB-lite"/>
    </source>
</evidence>
<reference evidence="3 4" key="1">
    <citation type="journal article" date="2015" name="Sci. Rep.">
        <title>Chromosome-level genome map provides insights into diverse defense mechanisms in the medicinal fungus Ganoderma sinense.</title>
        <authorList>
            <person name="Zhu Y."/>
            <person name="Xu J."/>
            <person name="Sun C."/>
            <person name="Zhou S."/>
            <person name="Xu H."/>
            <person name="Nelson D.R."/>
            <person name="Qian J."/>
            <person name="Song J."/>
            <person name="Luo H."/>
            <person name="Xiang L."/>
            <person name="Li Y."/>
            <person name="Xu Z."/>
            <person name="Ji A."/>
            <person name="Wang L."/>
            <person name="Lu S."/>
            <person name="Hayward A."/>
            <person name="Sun W."/>
            <person name="Li X."/>
            <person name="Schwartz D.C."/>
            <person name="Wang Y."/>
            <person name="Chen S."/>
        </authorList>
    </citation>
    <scope>NUCLEOTIDE SEQUENCE [LARGE SCALE GENOMIC DNA]</scope>
    <source>
        <strain evidence="3 4">ZZ0214-1</strain>
    </source>
</reference>
<dbReference type="PROSITE" id="PS00028">
    <property type="entry name" value="ZINC_FINGER_C2H2_1"/>
    <property type="match status" value="1"/>
</dbReference>
<proteinExistence type="predicted"/>
<evidence type="ECO:0000313" key="4">
    <source>
        <dbReference type="Proteomes" id="UP000230002"/>
    </source>
</evidence>
<dbReference type="SUPFAM" id="SSF57667">
    <property type="entry name" value="beta-beta-alpha zinc fingers"/>
    <property type="match status" value="1"/>
</dbReference>
<dbReference type="STRING" id="1077348.A0A2G8SJ07"/>
<accession>A0A2G8SJ07</accession>
<dbReference type="Proteomes" id="UP000230002">
    <property type="component" value="Unassembled WGS sequence"/>
</dbReference>
<dbReference type="InterPro" id="IPR013087">
    <property type="entry name" value="Znf_C2H2_type"/>
</dbReference>
<keyword evidence="4" id="KW-1185">Reference proteome</keyword>